<evidence type="ECO:0000313" key="3">
    <source>
        <dbReference type="Proteomes" id="UP000800035"/>
    </source>
</evidence>
<sequence length="108" mass="11931">MHPCSSVQVMHSYFSVFSSSSLSGTPPLVLPLFSPVCTSAGSLAFYLDYLTMSTRSRYEKVSRSLSRVACVKFTCLVLVFDSSDPPRLYTGTDSHFRTTNQIRCNSGI</sequence>
<keyword evidence="1" id="KW-0472">Membrane</keyword>
<keyword evidence="1" id="KW-0812">Transmembrane</keyword>
<proteinExistence type="predicted"/>
<evidence type="ECO:0000313" key="2">
    <source>
        <dbReference type="EMBL" id="KAF1958399.1"/>
    </source>
</evidence>
<organism evidence="2 3">
    <name type="scientific">Byssothecium circinans</name>
    <dbReference type="NCBI Taxonomy" id="147558"/>
    <lineage>
        <taxon>Eukaryota</taxon>
        <taxon>Fungi</taxon>
        <taxon>Dikarya</taxon>
        <taxon>Ascomycota</taxon>
        <taxon>Pezizomycotina</taxon>
        <taxon>Dothideomycetes</taxon>
        <taxon>Pleosporomycetidae</taxon>
        <taxon>Pleosporales</taxon>
        <taxon>Massarineae</taxon>
        <taxon>Massarinaceae</taxon>
        <taxon>Byssothecium</taxon>
    </lineage>
</organism>
<feature type="transmembrane region" description="Helical" evidence="1">
    <location>
        <begin position="28"/>
        <end position="47"/>
    </location>
</feature>
<gene>
    <name evidence="2" type="ORF">CC80DRAFT_30247</name>
</gene>
<dbReference type="Proteomes" id="UP000800035">
    <property type="component" value="Unassembled WGS sequence"/>
</dbReference>
<keyword evidence="1" id="KW-1133">Transmembrane helix</keyword>
<reference evidence="2" key="1">
    <citation type="journal article" date="2020" name="Stud. Mycol.">
        <title>101 Dothideomycetes genomes: a test case for predicting lifestyles and emergence of pathogens.</title>
        <authorList>
            <person name="Haridas S."/>
            <person name="Albert R."/>
            <person name="Binder M."/>
            <person name="Bloem J."/>
            <person name="Labutti K."/>
            <person name="Salamov A."/>
            <person name="Andreopoulos B."/>
            <person name="Baker S."/>
            <person name="Barry K."/>
            <person name="Bills G."/>
            <person name="Bluhm B."/>
            <person name="Cannon C."/>
            <person name="Castanera R."/>
            <person name="Culley D."/>
            <person name="Daum C."/>
            <person name="Ezra D."/>
            <person name="Gonzalez J."/>
            <person name="Henrissat B."/>
            <person name="Kuo A."/>
            <person name="Liang C."/>
            <person name="Lipzen A."/>
            <person name="Lutzoni F."/>
            <person name="Magnuson J."/>
            <person name="Mondo S."/>
            <person name="Nolan M."/>
            <person name="Ohm R."/>
            <person name="Pangilinan J."/>
            <person name="Park H.-J."/>
            <person name="Ramirez L."/>
            <person name="Alfaro M."/>
            <person name="Sun H."/>
            <person name="Tritt A."/>
            <person name="Yoshinaga Y."/>
            <person name="Zwiers L.-H."/>
            <person name="Turgeon B."/>
            <person name="Goodwin S."/>
            <person name="Spatafora J."/>
            <person name="Crous P."/>
            <person name="Grigoriev I."/>
        </authorList>
    </citation>
    <scope>NUCLEOTIDE SEQUENCE</scope>
    <source>
        <strain evidence="2">CBS 675.92</strain>
    </source>
</reference>
<accession>A0A6A5U365</accession>
<name>A0A6A5U365_9PLEO</name>
<dbReference type="AlphaFoldDB" id="A0A6A5U365"/>
<protein>
    <submittedName>
        <fullName evidence="2">Uncharacterized protein</fullName>
    </submittedName>
</protein>
<keyword evidence="3" id="KW-1185">Reference proteome</keyword>
<evidence type="ECO:0000256" key="1">
    <source>
        <dbReference type="SAM" id="Phobius"/>
    </source>
</evidence>
<dbReference type="EMBL" id="ML976987">
    <property type="protein sequence ID" value="KAF1958399.1"/>
    <property type="molecule type" value="Genomic_DNA"/>
</dbReference>